<protein>
    <recommendedName>
        <fullName evidence="4">DUF3515 family protein</fullName>
    </recommendedName>
</protein>
<reference evidence="2" key="2">
    <citation type="submission" date="2023-01" db="EMBL/GenBank/DDBJ databases">
        <authorList>
            <person name="Sun Q."/>
            <person name="Evtushenko L."/>
        </authorList>
    </citation>
    <scope>NUCLEOTIDE SEQUENCE</scope>
    <source>
        <strain evidence="2">VKM Ac-1321</strain>
    </source>
</reference>
<keyword evidence="1" id="KW-0472">Membrane</keyword>
<keyword evidence="1" id="KW-1133">Transmembrane helix</keyword>
<proteinExistence type="predicted"/>
<name>A0A9W6KK58_9ACTN</name>
<evidence type="ECO:0000313" key="2">
    <source>
        <dbReference type="EMBL" id="GLL01999.1"/>
    </source>
</evidence>
<dbReference type="RefSeq" id="WP_246656094.1">
    <property type="nucleotide sequence ID" value="NZ_BAAAXA010000003.1"/>
</dbReference>
<evidence type="ECO:0008006" key="4">
    <source>
        <dbReference type="Google" id="ProtNLM"/>
    </source>
</evidence>
<feature type="transmembrane region" description="Helical" evidence="1">
    <location>
        <begin position="16"/>
        <end position="36"/>
    </location>
</feature>
<gene>
    <name evidence="2" type="ORF">GCM10017581_037410</name>
</gene>
<dbReference type="AlphaFoldDB" id="A0A9W6KK58"/>
<dbReference type="InterPro" id="IPR021903">
    <property type="entry name" value="DUF3515"/>
</dbReference>
<dbReference type="EMBL" id="BSFP01000020">
    <property type="protein sequence ID" value="GLL01999.1"/>
    <property type="molecule type" value="Genomic_DNA"/>
</dbReference>
<evidence type="ECO:0000313" key="3">
    <source>
        <dbReference type="Proteomes" id="UP001143480"/>
    </source>
</evidence>
<organism evidence="2 3">
    <name type="scientific">Dactylosporangium matsuzakiense</name>
    <dbReference type="NCBI Taxonomy" id="53360"/>
    <lineage>
        <taxon>Bacteria</taxon>
        <taxon>Bacillati</taxon>
        <taxon>Actinomycetota</taxon>
        <taxon>Actinomycetes</taxon>
        <taxon>Micromonosporales</taxon>
        <taxon>Micromonosporaceae</taxon>
        <taxon>Dactylosporangium</taxon>
    </lineage>
</organism>
<reference evidence="2" key="1">
    <citation type="journal article" date="2014" name="Int. J. Syst. Evol. Microbiol.">
        <title>Complete genome sequence of Corynebacterium casei LMG S-19264T (=DSM 44701T), isolated from a smear-ripened cheese.</title>
        <authorList>
            <consortium name="US DOE Joint Genome Institute (JGI-PGF)"/>
            <person name="Walter F."/>
            <person name="Albersmeier A."/>
            <person name="Kalinowski J."/>
            <person name="Ruckert C."/>
        </authorList>
    </citation>
    <scope>NUCLEOTIDE SEQUENCE</scope>
    <source>
        <strain evidence="2">VKM Ac-1321</strain>
    </source>
</reference>
<dbReference type="Proteomes" id="UP001143480">
    <property type="component" value="Unassembled WGS sequence"/>
</dbReference>
<sequence length="176" mass="18000">MPANAPARPAPSPARIATFAAIPIALVVGIASFWVLGGFPSSPDSSPVPAEAPQLAPTPAAVCRALVARLPQELGGLHRRQVTAGGEQNAAFGDPPIVLSCGGPAPSVPADAQLLGLSDVCWYPEEQSGRTVWHTIDRQVPLSVVVPKAADGSWLVNLSPTIVATVPTAPTGDLHC</sequence>
<comment type="caution">
    <text evidence="2">The sequence shown here is derived from an EMBL/GenBank/DDBJ whole genome shotgun (WGS) entry which is preliminary data.</text>
</comment>
<keyword evidence="1" id="KW-0812">Transmembrane</keyword>
<accession>A0A9W6KK58</accession>
<keyword evidence="3" id="KW-1185">Reference proteome</keyword>
<evidence type="ECO:0000256" key="1">
    <source>
        <dbReference type="SAM" id="Phobius"/>
    </source>
</evidence>
<dbReference type="Pfam" id="PF12028">
    <property type="entry name" value="DUF3515"/>
    <property type="match status" value="1"/>
</dbReference>